<dbReference type="InterPro" id="IPR029465">
    <property type="entry name" value="ATPgrasp_TupA"/>
</dbReference>
<dbReference type="EMBL" id="FCOX02000010">
    <property type="protein sequence ID" value="SAK66954.1"/>
    <property type="molecule type" value="Genomic_DNA"/>
</dbReference>
<dbReference type="OrthoDB" id="9791827at2"/>
<protein>
    <submittedName>
        <fullName evidence="1">Uncharacterized protein</fullName>
    </submittedName>
</protein>
<name>A0A158BA60_9BURK</name>
<gene>
    <name evidence="1" type="ORF">AWB78_02436</name>
</gene>
<proteinExistence type="predicted"/>
<keyword evidence="2" id="KW-1185">Reference proteome</keyword>
<dbReference type="AlphaFoldDB" id="A0A158BA60"/>
<comment type="caution">
    <text evidence="1">The sequence shown here is derived from an EMBL/GenBank/DDBJ whole genome shotgun (WGS) entry which is preliminary data.</text>
</comment>
<reference evidence="1" key="1">
    <citation type="submission" date="2016-01" db="EMBL/GenBank/DDBJ databases">
        <authorList>
            <person name="Peeters C."/>
        </authorList>
    </citation>
    <scope>NUCLEOTIDE SEQUENCE</scope>
    <source>
        <strain evidence="1">LMG 29321</strain>
    </source>
</reference>
<dbReference type="RefSeq" id="WP_062604778.1">
    <property type="nucleotide sequence ID" value="NZ_FCOX02000010.1"/>
</dbReference>
<dbReference type="SUPFAM" id="SSF56059">
    <property type="entry name" value="Glutathione synthetase ATP-binding domain-like"/>
    <property type="match status" value="1"/>
</dbReference>
<sequence length="286" mass="33140">MTLSTTLIQSVRDWLPDNLFFSFRHRRTIGRFPKLRHPTTFNEKIIRRCLDPDPRYGDLSDKLKVRDYIAGKIGSEYLVPLVAEPSDFTERVFEALPPAFVMKANHGSGFVHVVKDKRDTSFEELDALARRWLSTDFYTIGRERHYRTIERRIFFEKLLVAQDGKIPPDLKIHVFNKRSGDPSIFILVITDRFGEHTRGDIYDANWNMLDVSMGRYARSTTPDPRPDNLDALLSVARALASDFEFVRVDLYDMDGTIYFGELTFTPGAGMFPLKPDRVDYEWGSLM</sequence>
<accession>A0A158BA60</accession>
<evidence type="ECO:0000313" key="2">
    <source>
        <dbReference type="Proteomes" id="UP000071859"/>
    </source>
</evidence>
<dbReference type="Proteomes" id="UP000071859">
    <property type="component" value="Unassembled WGS sequence"/>
</dbReference>
<dbReference type="Pfam" id="PF14305">
    <property type="entry name" value="ATPgrasp_TupA"/>
    <property type="match status" value="1"/>
</dbReference>
<evidence type="ECO:0000313" key="1">
    <source>
        <dbReference type="EMBL" id="SAK66954.1"/>
    </source>
</evidence>
<organism evidence="1 2">
    <name type="scientific">Caballeronia calidae</name>
    <dbReference type="NCBI Taxonomy" id="1777139"/>
    <lineage>
        <taxon>Bacteria</taxon>
        <taxon>Pseudomonadati</taxon>
        <taxon>Pseudomonadota</taxon>
        <taxon>Betaproteobacteria</taxon>
        <taxon>Burkholderiales</taxon>
        <taxon>Burkholderiaceae</taxon>
        <taxon>Caballeronia</taxon>
    </lineage>
</organism>